<dbReference type="RefSeq" id="WP_184154975.1">
    <property type="nucleotide sequence ID" value="NZ_JACHFM010000007.1"/>
</dbReference>
<evidence type="ECO:0000256" key="1">
    <source>
        <dbReference type="ARBA" id="ARBA00001974"/>
    </source>
</evidence>
<evidence type="ECO:0000313" key="10">
    <source>
        <dbReference type="Proteomes" id="UP000549457"/>
    </source>
</evidence>
<feature type="domain" description="FAD dependent oxidoreductase" evidence="7">
    <location>
        <begin position="19"/>
        <end position="94"/>
    </location>
</feature>
<keyword evidence="4" id="KW-0274">FAD</keyword>
<dbReference type="Proteomes" id="UP000549457">
    <property type="component" value="Unassembled WGS sequence"/>
</dbReference>
<keyword evidence="5" id="KW-0560">Oxidoreductase</keyword>
<gene>
    <name evidence="9" type="ORF">HNP73_004347</name>
</gene>
<comment type="similarity">
    <text evidence="2">Belongs to the GMC oxidoreductase family.</text>
</comment>
<accession>A0A840SQP0</accession>
<dbReference type="Pfam" id="PF05199">
    <property type="entry name" value="GMC_oxred_C"/>
    <property type="match status" value="1"/>
</dbReference>
<dbReference type="InterPro" id="IPR036188">
    <property type="entry name" value="FAD/NAD-bd_sf"/>
</dbReference>
<dbReference type="Pfam" id="PF01266">
    <property type="entry name" value="DAO"/>
    <property type="match status" value="1"/>
</dbReference>
<dbReference type="InterPro" id="IPR007867">
    <property type="entry name" value="GMC_OxRtase_C"/>
</dbReference>
<dbReference type="InterPro" id="IPR051473">
    <property type="entry name" value="P2Ox-like"/>
</dbReference>
<dbReference type="AlphaFoldDB" id="A0A840SQP0"/>
<evidence type="ECO:0000259" key="8">
    <source>
        <dbReference type="Pfam" id="PF05199"/>
    </source>
</evidence>
<sequence length="545" mass="58689">MRFDAGNPADRAAFGRPFDVCVIGTGPAGTTLARQLAARGLDVALMEAGGLEWSEESQDVTRGTSVGILYPDLDVARLRFLGGNSNHWNGLCRAFDATDFEARPANPDAAWPIGRADLDPYTDAVHDILDLTPIDDGDPNPGTEPATGFRRIHYFRSAPTRFGEKYLDELTASERISLCLNANLVDIRLDDALGTVTGALFKGYARDDSGFTVQARAYALCCGGIENPRLLLNFRSQIPAGIGNQNDLVGRYYNDHPGTPPPLGEVIFTGQPLADAQFFEPTEALMAELGSMPMNVRINYAADRKPLPFGKELARTLQCAVPYADRLTDAVLGDALTCGLGGGVEDWWHSRDGVRWPWGRVAFNAQAALNRDSRVMLSDEVDAFGMNRVKLDWRVQPVDNASIRETIQAFAGWLAEEDIGRMKIYDWVLTDTPIEVASSGTESMSSWHHMCGTRMATDPKMGVVDADCRVHGVSNLYIGGSSVFSSSGFVNPTYTIVQLALRLGDHLGETLPAAATPAATTTTPAITPAGAPDAPAAPAPEGSKP</sequence>
<keyword evidence="10" id="KW-1185">Reference proteome</keyword>
<feature type="domain" description="Glucose-methanol-choline oxidoreductase C-terminal" evidence="8">
    <location>
        <begin position="372"/>
        <end position="500"/>
    </location>
</feature>
<comment type="cofactor">
    <cofactor evidence="1">
        <name>FAD</name>
        <dbReference type="ChEBI" id="CHEBI:57692"/>
    </cofactor>
</comment>
<evidence type="ECO:0000256" key="6">
    <source>
        <dbReference type="SAM" id="MobiDB-lite"/>
    </source>
</evidence>
<evidence type="ECO:0000259" key="7">
    <source>
        <dbReference type="Pfam" id="PF01266"/>
    </source>
</evidence>
<protein>
    <submittedName>
        <fullName evidence="9">Choline dehydrogenase-like flavoprotein</fullName>
    </submittedName>
</protein>
<dbReference type="SUPFAM" id="SSF51905">
    <property type="entry name" value="FAD/NAD(P)-binding domain"/>
    <property type="match status" value="1"/>
</dbReference>
<reference evidence="9 10" key="1">
    <citation type="submission" date="2020-08" db="EMBL/GenBank/DDBJ databases">
        <title>Genomic Encyclopedia of Type Strains, Phase IV (KMG-IV): sequencing the most valuable type-strain genomes for metagenomic binning, comparative biology and taxonomic classification.</title>
        <authorList>
            <person name="Goeker M."/>
        </authorList>
    </citation>
    <scope>NUCLEOTIDE SEQUENCE [LARGE SCALE GENOMIC DNA]</scope>
    <source>
        <strain evidence="9 10">DSM 101730</strain>
    </source>
</reference>
<comment type="caution">
    <text evidence="9">The sequence shown here is derived from an EMBL/GenBank/DDBJ whole genome shotgun (WGS) entry which is preliminary data.</text>
</comment>
<keyword evidence="3" id="KW-0285">Flavoprotein</keyword>
<feature type="region of interest" description="Disordered" evidence="6">
    <location>
        <begin position="516"/>
        <end position="545"/>
    </location>
</feature>
<proteinExistence type="inferred from homology"/>
<dbReference type="GO" id="GO:0016614">
    <property type="term" value="F:oxidoreductase activity, acting on CH-OH group of donors"/>
    <property type="evidence" value="ECO:0007669"/>
    <property type="project" value="InterPro"/>
</dbReference>
<dbReference type="EMBL" id="JACHFM010000007">
    <property type="protein sequence ID" value="MBB5224377.1"/>
    <property type="molecule type" value="Genomic_DNA"/>
</dbReference>
<evidence type="ECO:0000256" key="5">
    <source>
        <dbReference type="ARBA" id="ARBA00023002"/>
    </source>
</evidence>
<dbReference type="InterPro" id="IPR006076">
    <property type="entry name" value="FAD-dep_OxRdtase"/>
</dbReference>
<evidence type="ECO:0000256" key="4">
    <source>
        <dbReference type="ARBA" id="ARBA00022827"/>
    </source>
</evidence>
<name>A0A840SQP0_9RHOB</name>
<evidence type="ECO:0000313" key="9">
    <source>
        <dbReference type="EMBL" id="MBB5224377.1"/>
    </source>
</evidence>
<dbReference type="Gene3D" id="3.50.50.60">
    <property type="entry name" value="FAD/NAD(P)-binding domain"/>
    <property type="match status" value="2"/>
</dbReference>
<evidence type="ECO:0000256" key="2">
    <source>
        <dbReference type="ARBA" id="ARBA00010790"/>
    </source>
</evidence>
<dbReference type="PANTHER" id="PTHR42784">
    <property type="entry name" value="PYRANOSE 2-OXIDASE"/>
    <property type="match status" value="1"/>
</dbReference>
<organism evidence="9 10">
    <name type="scientific">Amaricoccus macauensis</name>
    <dbReference type="NCBI Taxonomy" id="57001"/>
    <lineage>
        <taxon>Bacteria</taxon>
        <taxon>Pseudomonadati</taxon>
        <taxon>Pseudomonadota</taxon>
        <taxon>Alphaproteobacteria</taxon>
        <taxon>Rhodobacterales</taxon>
        <taxon>Paracoccaceae</taxon>
        <taxon>Amaricoccus</taxon>
    </lineage>
</organism>
<evidence type="ECO:0000256" key="3">
    <source>
        <dbReference type="ARBA" id="ARBA00022630"/>
    </source>
</evidence>
<dbReference type="PANTHER" id="PTHR42784:SF1">
    <property type="entry name" value="PYRANOSE 2-OXIDASE"/>
    <property type="match status" value="1"/>
</dbReference>